<feature type="compositionally biased region" description="Basic and acidic residues" evidence="1">
    <location>
        <begin position="10"/>
        <end position="34"/>
    </location>
</feature>
<evidence type="ECO:0000256" key="1">
    <source>
        <dbReference type="SAM" id="MobiDB-lite"/>
    </source>
</evidence>
<name>A0A9P6E433_9AGAR</name>
<comment type="caution">
    <text evidence="3">The sequence shown here is derived from an EMBL/GenBank/DDBJ whole genome shotgun (WGS) entry which is preliminary data.</text>
</comment>
<dbReference type="EMBL" id="MU157959">
    <property type="protein sequence ID" value="KAF9522132.1"/>
    <property type="molecule type" value="Genomic_DNA"/>
</dbReference>
<organism evidence="3 4">
    <name type="scientific">Crepidotus variabilis</name>
    <dbReference type="NCBI Taxonomy" id="179855"/>
    <lineage>
        <taxon>Eukaryota</taxon>
        <taxon>Fungi</taxon>
        <taxon>Dikarya</taxon>
        <taxon>Basidiomycota</taxon>
        <taxon>Agaricomycotina</taxon>
        <taxon>Agaricomycetes</taxon>
        <taxon>Agaricomycetidae</taxon>
        <taxon>Agaricales</taxon>
        <taxon>Agaricineae</taxon>
        <taxon>Crepidotaceae</taxon>
        <taxon>Crepidotus</taxon>
    </lineage>
</organism>
<dbReference type="InterPro" id="IPR045341">
    <property type="entry name" value="DUF6532"/>
</dbReference>
<feature type="compositionally biased region" description="Acidic residues" evidence="1">
    <location>
        <begin position="101"/>
        <end position="120"/>
    </location>
</feature>
<feature type="compositionally biased region" description="Basic and acidic residues" evidence="1">
    <location>
        <begin position="151"/>
        <end position="166"/>
    </location>
</feature>
<evidence type="ECO:0000313" key="3">
    <source>
        <dbReference type="EMBL" id="KAF9522132.1"/>
    </source>
</evidence>
<feature type="compositionally biased region" description="Polar residues" evidence="1">
    <location>
        <begin position="133"/>
        <end position="143"/>
    </location>
</feature>
<dbReference type="Proteomes" id="UP000807306">
    <property type="component" value="Unassembled WGS sequence"/>
</dbReference>
<feature type="domain" description="DUF6532" evidence="2">
    <location>
        <begin position="351"/>
        <end position="569"/>
    </location>
</feature>
<feature type="compositionally biased region" description="Basic residues" evidence="1">
    <location>
        <begin position="54"/>
        <end position="66"/>
    </location>
</feature>
<dbReference type="OrthoDB" id="3225557at2759"/>
<proteinExistence type="predicted"/>
<protein>
    <recommendedName>
        <fullName evidence="2">DUF6532 domain-containing protein</fullName>
    </recommendedName>
</protein>
<accession>A0A9P6E433</accession>
<reference evidence="3" key="1">
    <citation type="submission" date="2020-11" db="EMBL/GenBank/DDBJ databases">
        <authorList>
            <consortium name="DOE Joint Genome Institute"/>
            <person name="Ahrendt S."/>
            <person name="Riley R."/>
            <person name="Andreopoulos W."/>
            <person name="Labutti K."/>
            <person name="Pangilinan J."/>
            <person name="Ruiz-Duenas F.J."/>
            <person name="Barrasa J.M."/>
            <person name="Sanchez-Garcia M."/>
            <person name="Camarero S."/>
            <person name="Miyauchi S."/>
            <person name="Serrano A."/>
            <person name="Linde D."/>
            <person name="Babiker R."/>
            <person name="Drula E."/>
            <person name="Ayuso-Fernandez I."/>
            <person name="Pacheco R."/>
            <person name="Padilla G."/>
            <person name="Ferreira P."/>
            <person name="Barriuso J."/>
            <person name="Kellner H."/>
            <person name="Castanera R."/>
            <person name="Alfaro M."/>
            <person name="Ramirez L."/>
            <person name="Pisabarro A.G."/>
            <person name="Kuo A."/>
            <person name="Tritt A."/>
            <person name="Lipzen A."/>
            <person name="He G."/>
            <person name="Yan M."/>
            <person name="Ng V."/>
            <person name="Cullen D."/>
            <person name="Martin F."/>
            <person name="Rosso M.-N."/>
            <person name="Henrissat B."/>
            <person name="Hibbett D."/>
            <person name="Martinez A.T."/>
            <person name="Grigoriev I.V."/>
        </authorList>
    </citation>
    <scope>NUCLEOTIDE SEQUENCE</scope>
    <source>
        <strain evidence="3">CBS 506.95</strain>
    </source>
</reference>
<keyword evidence="4" id="KW-1185">Reference proteome</keyword>
<feature type="compositionally biased region" description="Low complexity" evidence="1">
    <location>
        <begin position="233"/>
        <end position="242"/>
    </location>
</feature>
<feature type="compositionally biased region" description="Polar residues" evidence="1">
    <location>
        <begin position="305"/>
        <end position="319"/>
    </location>
</feature>
<feature type="compositionally biased region" description="Polar residues" evidence="1">
    <location>
        <begin position="185"/>
        <end position="194"/>
    </location>
</feature>
<feature type="region of interest" description="Disordered" evidence="1">
    <location>
        <begin position="1"/>
        <end position="319"/>
    </location>
</feature>
<dbReference type="AlphaFoldDB" id="A0A9P6E433"/>
<sequence>MAPTTQRGKKAAETRLENIERERRDNEHLVREMEAQGPRKAKNKAMEVAVWKRTVTKRATVSKKSRKGEEESDEEHVDDDRRQRTKHVGKRVVDGNVDGDNNGDNEGGDDEGAGEDEEEEEKKVKHKKKVQQKPLNSRNHNTGSDSDSDSDTEKEKEKEKEEDKSSDTSSDDEGVADFRAETTYIVKNTGNNDGLSELDEEPAAMAFDKDIERDICGTASPQPSPQPSRRAESPQLSPQLSPRPSPTFLHARKRAHVLDSSDEENIPPAAAKRTKSTNSRKDNFLAERPKITASKPRKEGKKTPHSNSKSSQSTPTQWSADVQIKPAVVRSDKKRKLTEQTFIIQAIVCHAIEKATAEILLRNNWPEENNRNLFGQTLLLNACQDADIKNTYEVIGEVKKCIRADALFTKAVCDLVVDQFSGLRMPAKTEAAKQLPFYNLGLGETCKQCVASLFKDLRFHMNGTWGGDSGHEWQHDTKSAFTSCALINTIKEAYFSNPRAVGFRYIDQFSSSVPDKSDEKEMPISLIALCLTGLYCCLSEFEDGKKKELAFDATRFLPINRSFMNIFKKLHKERPLQAHARFHEILNLVIGDSSAGSTEEIENNAYNVIDF</sequence>
<evidence type="ECO:0000313" key="4">
    <source>
        <dbReference type="Proteomes" id="UP000807306"/>
    </source>
</evidence>
<gene>
    <name evidence="3" type="ORF">CPB83DRAFT_899892</name>
</gene>
<feature type="compositionally biased region" description="Basic and acidic residues" evidence="1">
    <location>
        <begin position="279"/>
        <end position="290"/>
    </location>
</feature>
<dbReference type="Pfam" id="PF20149">
    <property type="entry name" value="DUF6532"/>
    <property type="match status" value="1"/>
</dbReference>
<evidence type="ECO:0000259" key="2">
    <source>
        <dbReference type="Pfam" id="PF20149"/>
    </source>
</evidence>